<dbReference type="EMBL" id="WUBL01000206">
    <property type="protein sequence ID" value="KAF2963412.1"/>
    <property type="molecule type" value="Genomic_DNA"/>
</dbReference>
<comment type="caution">
    <text evidence="2">The sequence shown here is derived from an EMBL/GenBank/DDBJ whole genome shotgun (WGS) entry which is preliminary data.</text>
</comment>
<evidence type="ECO:0000256" key="1">
    <source>
        <dbReference type="SAM" id="MobiDB-lite"/>
    </source>
</evidence>
<dbReference type="Proteomes" id="UP000481858">
    <property type="component" value="Unassembled WGS sequence"/>
</dbReference>
<feature type="region of interest" description="Disordered" evidence="1">
    <location>
        <begin position="31"/>
        <end position="109"/>
    </location>
</feature>
<feature type="compositionally biased region" description="Low complexity" evidence="1">
    <location>
        <begin position="555"/>
        <end position="565"/>
    </location>
</feature>
<proteinExistence type="predicted"/>
<feature type="compositionally biased region" description="Low complexity" evidence="1">
    <location>
        <begin position="31"/>
        <end position="42"/>
    </location>
</feature>
<protein>
    <submittedName>
        <fullName evidence="2">Uncharacterized protein</fullName>
    </submittedName>
</protein>
<feature type="region of interest" description="Disordered" evidence="1">
    <location>
        <begin position="481"/>
        <end position="527"/>
    </location>
</feature>
<reference evidence="2 3" key="1">
    <citation type="submission" date="2019-12" db="EMBL/GenBank/DDBJ databases">
        <title>Draft genome sequence of the ascomycete Xylaria multiplex DSM 110363.</title>
        <authorList>
            <person name="Buettner E."/>
            <person name="Kellner H."/>
        </authorList>
    </citation>
    <scope>NUCLEOTIDE SEQUENCE [LARGE SCALE GENOMIC DNA]</scope>
    <source>
        <strain evidence="2 3">DSM 110363</strain>
    </source>
</reference>
<gene>
    <name evidence="2" type="ORF">GQX73_g10170</name>
</gene>
<feature type="compositionally biased region" description="Polar residues" evidence="1">
    <location>
        <begin position="402"/>
        <end position="415"/>
    </location>
</feature>
<feature type="region of interest" description="Disordered" evidence="1">
    <location>
        <begin position="390"/>
        <end position="415"/>
    </location>
</feature>
<dbReference type="InParanoid" id="A0A7C8MFQ7"/>
<feature type="region of interest" description="Disordered" evidence="1">
    <location>
        <begin position="541"/>
        <end position="632"/>
    </location>
</feature>
<evidence type="ECO:0000313" key="3">
    <source>
        <dbReference type="Proteomes" id="UP000481858"/>
    </source>
</evidence>
<feature type="compositionally biased region" description="Low complexity" evidence="1">
    <location>
        <begin position="488"/>
        <end position="508"/>
    </location>
</feature>
<dbReference type="AlphaFoldDB" id="A0A7C8MFQ7"/>
<feature type="region of interest" description="Disordered" evidence="1">
    <location>
        <begin position="291"/>
        <end position="320"/>
    </location>
</feature>
<accession>A0A7C8MFQ7</accession>
<keyword evidence="3" id="KW-1185">Reference proteome</keyword>
<evidence type="ECO:0000313" key="2">
    <source>
        <dbReference type="EMBL" id="KAF2963412.1"/>
    </source>
</evidence>
<sequence length="764" mass="84694">MEPLIDFHSNLPEMLAVDLEQSSDIFQSRQLTAGAPAPGLADDGTRKRYSLQRSSDYLNPTHPSPSSPNSKSLQSIQQKYSDIFAPLDFNPPKRDSISSSDSSANLEPLSISTREESVLTVDTWVESEKHPSPTFLHISPTSENTAQMSWIDLDVEDMSPITQRRRSSMSDFPKYIHQLRNPNETHMKTMSLRSRRSIDVADASTPPVNGMPPGYPKEIPRRRSSLQHQEAYAAAQQFSQYLGQREIYREAPHFTSHGPFDNESPFTYRNKAETSFPEDEANFIFRDNMRASLRGGPESPTSPTSREDSTRPNVNGNRSLGLASADVGFEEWLESDMAHFACEDQLLPRPLPHNVQETIKFFVKNFPEPMLLCNSLLVENIRTLSQEAKYNTDDPQCDHPATSGQQPSNQQQSRLSKWRWLGSSTSATEHQDQPSSLLATNKQEWDVIRKIFPHGSDGLCEALYAYVLVYNYITSLCLRSPPHPVDLSRPTTPWTGTRPSTSRSSASSDIDMYASTPPPPSVSENGIPRKAASILGMRGEDVIVGPPSLSPSRPPSGGSASRTSTFTGLRNIPSFLFNGTSQGHQRQSESKGTIMHPPTSAGQRSNLSRPVTPTAGRTGMRPITSIGSRGADQGKQLAELRHGVAMCCARLTITLHRADPSITKRKSDKGCKVDPSFMRSVCENVRITEEAIGRSRSDRPRFFLHAGVLVTGGIVPHHAPTLDFHFSFVIYTQRNQAYCLPKIDSKSYGATISHFALVQVVTRG</sequence>
<name>A0A7C8MFQ7_9PEZI</name>
<dbReference type="OrthoDB" id="3506470at2759"/>
<feature type="compositionally biased region" description="Polar residues" evidence="1">
    <location>
        <begin position="600"/>
        <end position="611"/>
    </location>
</feature>
<organism evidence="2 3">
    <name type="scientific">Xylaria multiplex</name>
    <dbReference type="NCBI Taxonomy" id="323545"/>
    <lineage>
        <taxon>Eukaryota</taxon>
        <taxon>Fungi</taxon>
        <taxon>Dikarya</taxon>
        <taxon>Ascomycota</taxon>
        <taxon>Pezizomycotina</taxon>
        <taxon>Sordariomycetes</taxon>
        <taxon>Xylariomycetidae</taxon>
        <taxon>Xylariales</taxon>
        <taxon>Xylariaceae</taxon>
        <taxon>Xylaria</taxon>
    </lineage>
</organism>